<keyword evidence="1" id="KW-0472">Membrane</keyword>
<comment type="caution">
    <text evidence="2">The sequence shown here is derived from an EMBL/GenBank/DDBJ whole genome shotgun (WGS) entry which is preliminary data.</text>
</comment>
<sequence>MESEIDLLKNILKKEISSGIYKEKLFDFSIWRIFRFKSRSKSLNIRTGFVFKTSRNRIDIFLILKNTFKSFLGFFKFLFFEKDIVDNVIFAFPRLQKVDQYYFDKFTDPVIEYSSIKDSFIVFQRHFSGEHKTPRYNSDSLILTDFIEVGSRFLGVLIFPVIFLLYASTLLRLHRKMRNLVNLSSISLLSNTIELSVFIIEYHFYDFLFKRKKTKRIFVVNRELCFPAIRACKKNGIMVYELQHGVTHGDTPLYSGSYCSFIDPDYFLVFGETWIGTQFGMPLDRIINVGWAYANFLRKFHREIEFFGKNSVLLISEPHITEKIIKVAVLLANKYNDYMFHIRLHPQEDLNQYQEGLFENLNNVDIQNNAVESSVAIQAYELILGENSSVLYEALSLGKKVGRFNIGGLTSDSIKGKPIDGFTYINSLEDFESFCAKNVVSESGGIYSCFDSDKIEKLK</sequence>
<reference evidence="2 3" key="1">
    <citation type="journal article" date="2017" name="Front. Microbiol.">
        <title>Labilibaculum manganireducens gen. nov., sp. nov. and Labilibaculum filiforme sp. nov., Novel Bacteroidetes Isolated from Subsurface Sediments of the Baltic Sea.</title>
        <authorList>
            <person name="Vandieken V."/>
            <person name="Marshall I.P."/>
            <person name="Niemann H."/>
            <person name="Engelen B."/>
            <person name="Cypionka H."/>
        </authorList>
    </citation>
    <scope>NUCLEOTIDE SEQUENCE [LARGE SCALE GENOMIC DNA]</scope>
    <source>
        <strain evidence="2 3">59.16B</strain>
    </source>
</reference>
<feature type="transmembrane region" description="Helical" evidence="1">
    <location>
        <begin position="180"/>
        <end position="205"/>
    </location>
</feature>
<dbReference type="OrthoDB" id="1492777at2"/>
<evidence type="ECO:0000313" key="3">
    <source>
        <dbReference type="Proteomes" id="UP000233535"/>
    </source>
</evidence>
<organism evidence="2 3">
    <name type="scientific">Labilibaculum filiforme</name>
    <dbReference type="NCBI Taxonomy" id="1940526"/>
    <lineage>
        <taxon>Bacteria</taxon>
        <taxon>Pseudomonadati</taxon>
        <taxon>Bacteroidota</taxon>
        <taxon>Bacteroidia</taxon>
        <taxon>Marinilabiliales</taxon>
        <taxon>Marinifilaceae</taxon>
        <taxon>Labilibaculum</taxon>
    </lineage>
</organism>
<gene>
    <name evidence="2" type="ORF">BZG02_06235</name>
</gene>
<dbReference type="Proteomes" id="UP000233535">
    <property type="component" value="Unassembled WGS sequence"/>
</dbReference>
<keyword evidence="3" id="KW-1185">Reference proteome</keyword>
<keyword evidence="1" id="KW-1133">Transmembrane helix</keyword>
<evidence type="ECO:0000256" key="1">
    <source>
        <dbReference type="SAM" id="Phobius"/>
    </source>
</evidence>
<accession>A0A2N3I269</accession>
<dbReference type="SUPFAM" id="SSF53756">
    <property type="entry name" value="UDP-Glycosyltransferase/glycogen phosphorylase"/>
    <property type="match status" value="1"/>
</dbReference>
<protein>
    <submittedName>
        <fullName evidence="2">Uncharacterized protein</fullName>
    </submittedName>
</protein>
<evidence type="ECO:0000313" key="2">
    <source>
        <dbReference type="EMBL" id="PKQ64409.1"/>
    </source>
</evidence>
<dbReference type="EMBL" id="MVDD01000003">
    <property type="protein sequence ID" value="PKQ64409.1"/>
    <property type="molecule type" value="Genomic_DNA"/>
</dbReference>
<proteinExistence type="predicted"/>
<name>A0A2N3I269_9BACT</name>
<keyword evidence="1" id="KW-0812">Transmembrane</keyword>
<dbReference type="RefSeq" id="WP_101260554.1">
    <property type="nucleotide sequence ID" value="NZ_MVDD01000003.1"/>
</dbReference>
<dbReference type="AlphaFoldDB" id="A0A2N3I269"/>
<feature type="transmembrane region" description="Helical" evidence="1">
    <location>
        <begin position="153"/>
        <end position="173"/>
    </location>
</feature>